<organism evidence="2 4">
    <name type="scientific">Rufibacter glacialis</name>
    <dbReference type="NCBI Taxonomy" id="1259555"/>
    <lineage>
        <taxon>Bacteria</taxon>
        <taxon>Pseudomonadati</taxon>
        <taxon>Bacteroidota</taxon>
        <taxon>Cytophagia</taxon>
        <taxon>Cytophagales</taxon>
        <taxon>Hymenobacteraceae</taxon>
        <taxon>Rufibacter</taxon>
    </lineage>
</organism>
<comment type="caution">
    <text evidence="2">The sequence shown here is derived from an EMBL/GenBank/DDBJ whole genome shotgun (WGS) entry which is preliminary data.</text>
</comment>
<dbReference type="EMBL" id="JBGOGF010000011">
    <property type="protein sequence ID" value="MFA1773146.1"/>
    <property type="molecule type" value="Genomic_DNA"/>
</dbReference>
<dbReference type="Proteomes" id="UP000323866">
    <property type="component" value="Unassembled WGS sequence"/>
</dbReference>
<evidence type="ECO:0000313" key="2">
    <source>
        <dbReference type="EMBL" id="KAA6430687.1"/>
    </source>
</evidence>
<accession>A0A5M8Q478</accession>
<name>A0A5M8Q478_9BACT</name>
<feature type="chain" id="PRO_5024436781" description="DUF3575 domain-containing protein" evidence="1">
    <location>
        <begin position="20"/>
        <end position="216"/>
    </location>
</feature>
<keyword evidence="5" id="KW-1185">Reference proteome</keyword>
<proteinExistence type="predicted"/>
<dbReference type="EMBL" id="VKKZ01000025">
    <property type="protein sequence ID" value="KAA6430687.1"/>
    <property type="molecule type" value="Genomic_DNA"/>
</dbReference>
<feature type="signal peptide" evidence="1">
    <location>
        <begin position="1"/>
        <end position="19"/>
    </location>
</feature>
<dbReference type="OrthoDB" id="893608at2"/>
<reference evidence="2 4" key="2">
    <citation type="submission" date="2019-09" db="EMBL/GenBank/DDBJ databases">
        <title>A bacterium isolated from glacier soil.</title>
        <authorList>
            <person name="Liu Q."/>
        </authorList>
    </citation>
    <scope>NUCLEOTIDE SEQUENCE [LARGE SCALE GENOMIC DNA]</scope>
    <source>
        <strain evidence="2 4">MDT1-10-3</strain>
    </source>
</reference>
<evidence type="ECO:0000313" key="4">
    <source>
        <dbReference type="Proteomes" id="UP000323866"/>
    </source>
</evidence>
<reference evidence="3 5" key="3">
    <citation type="submission" date="2024-08" db="EMBL/GenBank/DDBJ databases">
        <authorList>
            <person name="Wei W."/>
        </authorList>
    </citation>
    <scope>NUCLEOTIDE SEQUENCE [LARGE SCALE GENOMIC DNA]</scope>
    <source>
        <strain evidence="3 5">XU2</strain>
    </source>
</reference>
<evidence type="ECO:0008006" key="6">
    <source>
        <dbReference type="Google" id="ProtNLM"/>
    </source>
</evidence>
<gene>
    <name evidence="3" type="ORF">ACD591_17735</name>
    <name evidence="2" type="ORF">FOE74_19660</name>
</gene>
<evidence type="ECO:0000313" key="5">
    <source>
        <dbReference type="Proteomes" id="UP001570846"/>
    </source>
</evidence>
<dbReference type="Proteomes" id="UP001570846">
    <property type="component" value="Unassembled WGS sequence"/>
</dbReference>
<protein>
    <recommendedName>
        <fullName evidence="6">DUF3575 domain-containing protein</fullName>
    </recommendedName>
</protein>
<keyword evidence="1" id="KW-0732">Signal</keyword>
<sequence length="216" mass="23690">MKPSLLVFLWFCSIQVVSAQDSTSTALQRLYFQVSSTVPLASDQTYIFQLSITGSIKTGSKENLLDFSTGLYGLSFTDRHLSGLKYRDEQRPIHELGGFYFSVGKIASMGKTSFGSFFVGPSFVKYDMPYNITQTPSSGWWGSTGLTYDTRTYLMLGGTAQADFAFFPIKLGTQGSSSNYEKNIGVSVGGLVHWNRKLTSWGLNLGIIIGGRAVSN</sequence>
<evidence type="ECO:0000313" key="3">
    <source>
        <dbReference type="EMBL" id="MFA1773146.1"/>
    </source>
</evidence>
<dbReference type="RefSeq" id="WP_149100344.1">
    <property type="nucleotide sequence ID" value="NZ_BMMG01000008.1"/>
</dbReference>
<reference evidence="2 4" key="1">
    <citation type="submission" date="2019-07" db="EMBL/GenBank/DDBJ databases">
        <authorList>
            <person name="Qu J.-H."/>
        </authorList>
    </citation>
    <scope>NUCLEOTIDE SEQUENCE [LARGE SCALE GENOMIC DNA]</scope>
    <source>
        <strain evidence="2 4">MDT1-10-3</strain>
    </source>
</reference>
<dbReference type="AlphaFoldDB" id="A0A5M8Q478"/>
<evidence type="ECO:0000256" key="1">
    <source>
        <dbReference type="SAM" id="SignalP"/>
    </source>
</evidence>